<evidence type="ECO:0000256" key="4">
    <source>
        <dbReference type="ARBA" id="ARBA00022695"/>
    </source>
</evidence>
<gene>
    <name evidence="11" type="ORF">GVO57_05720</name>
</gene>
<evidence type="ECO:0000313" key="11">
    <source>
        <dbReference type="EMBL" id="QHL90428.1"/>
    </source>
</evidence>
<name>A0A7Z2NV77_9SPHN</name>
<dbReference type="Pfam" id="PF12627">
    <property type="entry name" value="PolyA_pol_RNAbd"/>
    <property type="match status" value="1"/>
</dbReference>
<dbReference type="AlphaFoldDB" id="A0A7Z2NV77"/>
<keyword evidence="3" id="KW-0819">tRNA processing</keyword>
<dbReference type="Pfam" id="PF01743">
    <property type="entry name" value="PolyA_pol"/>
    <property type="match status" value="1"/>
</dbReference>
<evidence type="ECO:0000256" key="5">
    <source>
        <dbReference type="ARBA" id="ARBA00022723"/>
    </source>
</evidence>
<evidence type="ECO:0000259" key="10">
    <source>
        <dbReference type="Pfam" id="PF12627"/>
    </source>
</evidence>
<dbReference type="PANTHER" id="PTHR46173">
    <property type="entry name" value="CCA TRNA NUCLEOTIDYLTRANSFERASE 1, MITOCHONDRIAL"/>
    <property type="match status" value="1"/>
</dbReference>
<evidence type="ECO:0000256" key="1">
    <source>
        <dbReference type="ARBA" id="ARBA00001946"/>
    </source>
</evidence>
<protein>
    <submittedName>
        <fullName evidence="11">CCA tRNA nucleotidyltransferase</fullName>
    </submittedName>
</protein>
<feature type="domain" description="Poly A polymerase head" evidence="9">
    <location>
        <begin position="51"/>
        <end position="175"/>
    </location>
</feature>
<keyword evidence="12" id="KW-1185">Reference proteome</keyword>
<evidence type="ECO:0000259" key="9">
    <source>
        <dbReference type="Pfam" id="PF01743"/>
    </source>
</evidence>
<dbReference type="SUPFAM" id="SSF81891">
    <property type="entry name" value="Poly A polymerase C-terminal region-like"/>
    <property type="match status" value="1"/>
</dbReference>
<feature type="domain" description="tRNA nucleotidyltransferase/poly(A) polymerase RNA and SrmB- binding" evidence="10">
    <location>
        <begin position="208"/>
        <end position="264"/>
    </location>
</feature>
<dbReference type="SUPFAM" id="SSF81301">
    <property type="entry name" value="Nucleotidyltransferase"/>
    <property type="match status" value="1"/>
</dbReference>
<dbReference type="Proteomes" id="UP000464468">
    <property type="component" value="Chromosome"/>
</dbReference>
<dbReference type="PANTHER" id="PTHR46173:SF1">
    <property type="entry name" value="CCA TRNA NUCLEOTIDYLTRANSFERASE 1, MITOCHONDRIAL"/>
    <property type="match status" value="1"/>
</dbReference>
<dbReference type="InterPro" id="IPR050264">
    <property type="entry name" value="Bact_CCA-adding_enz_type3_sf"/>
</dbReference>
<organism evidence="11 12">
    <name type="scientific">Sphingomonas changnyeongensis</name>
    <dbReference type="NCBI Taxonomy" id="2698679"/>
    <lineage>
        <taxon>Bacteria</taxon>
        <taxon>Pseudomonadati</taxon>
        <taxon>Pseudomonadota</taxon>
        <taxon>Alphaproteobacteria</taxon>
        <taxon>Sphingomonadales</taxon>
        <taxon>Sphingomonadaceae</taxon>
        <taxon>Sphingomonas</taxon>
    </lineage>
</organism>
<dbReference type="GO" id="GO:0016779">
    <property type="term" value="F:nucleotidyltransferase activity"/>
    <property type="evidence" value="ECO:0007669"/>
    <property type="project" value="UniProtKB-KW"/>
</dbReference>
<dbReference type="KEGG" id="schy:GVO57_05720"/>
<dbReference type="GO" id="GO:0008033">
    <property type="term" value="P:tRNA processing"/>
    <property type="evidence" value="ECO:0007669"/>
    <property type="project" value="UniProtKB-KW"/>
</dbReference>
<comment type="cofactor">
    <cofactor evidence="1">
        <name>Mg(2+)</name>
        <dbReference type="ChEBI" id="CHEBI:18420"/>
    </cofactor>
</comment>
<evidence type="ECO:0000256" key="3">
    <source>
        <dbReference type="ARBA" id="ARBA00022694"/>
    </source>
</evidence>
<dbReference type="GO" id="GO:0000166">
    <property type="term" value="F:nucleotide binding"/>
    <property type="evidence" value="ECO:0007669"/>
    <property type="project" value="UniProtKB-KW"/>
</dbReference>
<sequence length="421" mass="43646">MAGTADLGRDGGDAGQSGAAAARVDLPPAGWDADGLARLMAALGGADGQARYVGGWVRDALAGTPPGDLDIATALPPAEVIARAEAAGLSVWSSASGLQHGTVGVVIGGKGVEVTTLRRDVTTDGRRATIAFTDDWREDAARRDFTINALSANPVTGAVHDYFGGLADLAAGRVRFIGDARARIAEDHLRILRFFRFHARFGRGLPDAEAYAACTARANDLMALSRERIADELMKLLGGARPAGAIRAMIEGGVLRPVLPEIDADGAARLEALIAAEDAAGIAGDAVRRLAALLPPDAARADLIAARLKLSNAVRKRLGAALAMDAEARPRILAYRLGSGGATDRLLLAGRAADAAALSGWTPPRLPVSGGDLVARGLDAGPVVARALREVETLWLDEDFPDAARARAIADQVAGRIKLER</sequence>
<dbReference type="InterPro" id="IPR002646">
    <property type="entry name" value="PolA_pol_head_dom"/>
</dbReference>
<keyword evidence="2 8" id="KW-0808">Transferase</keyword>
<accession>A0A7Z2NV77</accession>
<reference evidence="11 12" key="1">
    <citation type="submission" date="2020-01" db="EMBL/GenBank/DDBJ databases">
        <title>Sphingomonas sp. C33 whole genome sequece.</title>
        <authorList>
            <person name="Park C."/>
        </authorList>
    </citation>
    <scope>NUCLEOTIDE SEQUENCE [LARGE SCALE GENOMIC DNA]</scope>
    <source>
        <strain evidence="11 12">C33</strain>
    </source>
</reference>
<keyword evidence="5" id="KW-0479">Metal-binding</keyword>
<keyword evidence="8" id="KW-0694">RNA-binding</keyword>
<dbReference type="InterPro" id="IPR032828">
    <property type="entry name" value="PolyA_RNA-bd"/>
</dbReference>
<dbReference type="EMBL" id="CP047895">
    <property type="protein sequence ID" value="QHL90428.1"/>
    <property type="molecule type" value="Genomic_DNA"/>
</dbReference>
<evidence type="ECO:0000313" key="12">
    <source>
        <dbReference type="Proteomes" id="UP000464468"/>
    </source>
</evidence>
<dbReference type="GO" id="GO:0046872">
    <property type="term" value="F:metal ion binding"/>
    <property type="evidence" value="ECO:0007669"/>
    <property type="project" value="UniProtKB-KW"/>
</dbReference>
<keyword evidence="6" id="KW-0547">Nucleotide-binding</keyword>
<dbReference type="Gene3D" id="3.30.460.10">
    <property type="entry name" value="Beta Polymerase, domain 2"/>
    <property type="match status" value="1"/>
</dbReference>
<evidence type="ECO:0000256" key="7">
    <source>
        <dbReference type="ARBA" id="ARBA00022842"/>
    </source>
</evidence>
<evidence type="ECO:0000256" key="2">
    <source>
        <dbReference type="ARBA" id="ARBA00022679"/>
    </source>
</evidence>
<dbReference type="InterPro" id="IPR043519">
    <property type="entry name" value="NT_sf"/>
</dbReference>
<dbReference type="Gene3D" id="1.10.3090.10">
    <property type="entry name" value="cca-adding enzyme, domain 2"/>
    <property type="match status" value="1"/>
</dbReference>
<proteinExistence type="inferred from homology"/>
<dbReference type="GO" id="GO:0000049">
    <property type="term" value="F:tRNA binding"/>
    <property type="evidence" value="ECO:0007669"/>
    <property type="project" value="TreeGrafter"/>
</dbReference>
<evidence type="ECO:0000256" key="8">
    <source>
        <dbReference type="RuleBase" id="RU003953"/>
    </source>
</evidence>
<keyword evidence="7" id="KW-0460">Magnesium</keyword>
<evidence type="ECO:0000256" key="6">
    <source>
        <dbReference type="ARBA" id="ARBA00022741"/>
    </source>
</evidence>
<comment type="similarity">
    <text evidence="8">Belongs to the tRNA nucleotidyltransferase/poly(A) polymerase family.</text>
</comment>
<keyword evidence="4" id="KW-0548">Nucleotidyltransferase</keyword>